<reference evidence="1" key="1">
    <citation type="submission" date="2014-09" db="EMBL/GenBank/DDBJ databases">
        <authorList>
            <person name="Magalhaes I.L.F."/>
            <person name="Oliveira U."/>
            <person name="Santos F.R."/>
            <person name="Vidigal T.H.D.A."/>
            <person name="Brescovit A.D."/>
            <person name="Santos A.J."/>
        </authorList>
    </citation>
    <scope>NUCLEOTIDE SEQUENCE</scope>
    <source>
        <tissue evidence="1">Shoot tissue taken approximately 20 cm above the soil surface</tissue>
    </source>
</reference>
<sequence>MLTYNRNEAIGLKVWHVDRNIVYSVQISTQCIHWKMLS</sequence>
<protein>
    <submittedName>
        <fullName evidence="1">Uncharacterized protein</fullName>
    </submittedName>
</protein>
<dbReference type="AlphaFoldDB" id="A0A0A9I2K5"/>
<name>A0A0A9I2K5_ARUDO</name>
<dbReference type="EMBL" id="GBRH01158493">
    <property type="protein sequence ID" value="JAE39403.1"/>
    <property type="molecule type" value="Transcribed_RNA"/>
</dbReference>
<evidence type="ECO:0000313" key="1">
    <source>
        <dbReference type="EMBL" id="JAE39403.1"/>
    </source>
</evidence>
<organism evidence="1">
    <name type="scientific">Arundo donax</name>
    <name type="common">Giant reed</name>
    <name type="synonym">Donax arundinaceus</name>
    <dbReference type="NCBI Taxonomy" id="35708"/>
    <lineage>
        <taxon>Eukaryota</taxon>
        <taxon>Viridiplantae</taxon>
        <taxon>Streptophyta</taxon>
        <taxon>Embryophyta</taxon>
        <taxon>Tracheophyta</taxon>
        <taxon>Spermatophyta</taxon>
        <taxon>Magnoliopsida</taxon>
        <taxon>Liliopsida</taxon>
        <taxon>Poales</taxon>
        <taxon>Poaceae</taxon>
        <taxon>PACMAD clade</taxon>
        <taxon>Arundinoideae</taxon>
        <taxon>Arundineae</taxon>
        <taxon>Arundo</taxon>
    </lineage>
</organism>
<proteinExistence type="predicted"/>
<accession>A0A0A9I2K5</accession>
<reference evidence="1" key="2">
    <citation type="journal article" date="2015" name="Data Brief">
        <title>Shoot transcriptome of the giant reed, Arundo donax.</title>
        <authorList>
            <person name="Barrero R.A."/>
            <person name="Guerrero F.D."/>
            <person name="Moolhuijzen P."/>
            <person name="Goolsby J.A."/>
            <person name="Tidwell J."/>
            <person name="Bellgard S.E."/>
            <person name="Bellgard M.I."/>
        </authorList>
    </citation>
    <scope>NUCLEOTIDE SEQUENCE</scope>
    <source>
        <tissue evidence="1">Shoot tissue taken approximately 20 cm above the soil surface</tissue>
    </source>
</reference>